<dbReference type="CTD" id="55791"/>
<name>A0A1S3GH86_DIPOR</name>
<dbReference type="GeneID" id="105997485"/>
<keyword evidence="3" id="KW-1185">Reference proteome</keyword>
<dbReference type="InterPro" id="IPR026191">
    <property type="entry name" value="LRIF1"/>
</dbReference>
<gene>
    <name evidence="4" type="primary">Lrif1</name>
</gene>
<feature type="coiled-coil region" evidence="1">
    <location>
        <begin position="203"/>
        <end position="231"/>
    </location>
</feature>
<proteinExistence type="predicted"/>
<dbReference type="Pfam" id="PF15741">
    <property type="entry name" value="LRIF1"/>
    <property type="match status" value="1"/>
</dbReference>
<feature type="region of interest" description="Disordered" evidence="2">
    <location>
        <begin position="1"/>
        <end position="28"/>
    </location>
</feature>
<keyword evidence="1" id="KW-0175">Coiled coil</keyword>
<dbReference type="GO" id="GO:0042974">
    <property type="term" value="F:nuclear retinoic acid receptor binding"/>
    <property type="evidence" value="ECO:0007669"/>
    <property type="project" value="InterPro"/>
</dbReference>
<dbReference type="PANTHER" id="PTHR16131:SF2">
    <property type="entry name" value="LIGAND-DEPENDENT NUCLEAR RECEPTOR-INTERACTING FACTOR 1"/>
    <property type="match status" value="1"/>
</dbReference>
<dbReference type="OMA" id="ERNDKNH"/>
<dbReference type="RefSeq" id="XP_012887372.1">
    <property type="nucleotide sequence ID" value="XM_013031918.1"/>
</dbReference>
<protein>
    <submittedName>
        <fullName evidence="4">Ligand-dependent nuclear receptor-interacting factor 1 isoform X2</fullName>
    </submittedName>
</protein>
<evidence type="ECO:0000256" key="1">
    <source>
        <dbReference type="SAM" id="Coils"/>
    </source>
</evidence>
<evidence type="ECO:0000313" key="4">
    <source>
        <dbReference type="RefSeq" id="XP_012887372.1"/>
    </source>
</evidence>
<accession>A0A1S3GH86</accession>
<evidence type="ECO:0000313" key="3">
    <source>
        <dbReference type="Proteomes" id="UP000081671"/>
    </source>
</evidence>
<dbReference type="GO" id="GO:0006355">
    <property type="term" value="P:regulation of DNA-templated transcription"/>
    <property type="evidence" value="ECO:0007669"/>
    <property type="project" value="InterPro"/>
</dbReference>
<feature type="compositionally biased region" description="Basic and acidic residues" evidence="2">
    <location>
        <begin position="8"/>
        <end position="19"/>
    </location>
</feature>
<dbReference type="Proteomes" id="UP000081671">
    <property type="component" value="Unplaced"/>
</dbReference>
<dbReference type="OrthoDB" id="9944055at2759"/>
<organism evidence="3 4">
    <name type="scientific">Dipodomys ordii</name>
    <name type="common">Ord's kangaroo rat</name>
    <dbReference type="NCBI Taxonomy" id="10020"/>
    <lineage>
        <taxon>Eukaryota</taxon>
        <taxon>Metazoa</taxon>
        <taxon>Chordata</taxon>
        <taxon>Craniata</taxon>
        <taxon>Vertebrata</taxon>
        <taxon>Euteleostomi</taxon>
        <taxon>Mammalia</taxon>
        <taxon>Eutheria</taxon>
        <taxon>Euarchontoglires</taxon>
        <taxon>Glires</taxon>
        <taxon>Rodentia</taxon>
        <taxon>Castorimorpha</taxon>
        <taxon>Heteromyidae</taxon>
        <taxon>Dipodomyinae</taxon>
        <taxon>Dipodomys</taxon>
    </lineage>
</organism>
<dbReference type="PANTHER" id="PTHR16131">
    <property type="entry name" value="LIGAND-DEPENDENT NUCLEAR RECEPTOR-INTERACTING FACTOR 1"/>
    <property type="match status" value="1"/>
</dbReference>
<keyword evidence="4" id="KW-0675">Receptor</keyword>
<sequence length="231" mass="26645">MASTIEKGIQRRNDKKDSQRSSNKAPYLKNDAEFKKMFGLTKDLRVCLTRIPDHLGSGKGFHSFSSLVQNNVHKETESVVKEEERKQNFGKKRKAKTVKMDHTKKRKTKNAFNAVINGGIDVTSSQTISSILPASDALQRDFVTSYRKTSEEKSAEIEHCSFEKQEKEIISPNVAFEQNHSFNKNYTEDVFPVTPPELEETIRDEKIRRLKQVLKEKEAALEEMRKKMHQK</sequence>
<reference evidence="4" key="1">
    <citation type="submission" date="2025-08" db="UniProtKB">
        <authorList>
            <consortium name="RefSeq"/>
        </authorList>
    </citation>
    <scope>IDENTIFICATION</scope>
    <source>
        <tissue evidence="4">Kidney</tissue>
    </source>
</reference>
<evidence type="ECO:0000256" key="2">
    <source>
        <dbReference type="SAM" id="MobiDB-lite"/>
    </source>
</evidence>
<dbReference type="AlphaFoldDB" id="A0A1S3GH86"/>